<feature type="compositionally biased region" description="Polar residues" evidence="1">
    <location>
        <begin position="48"/>
        <end position="63"/>
    </location>
</feature>
<sequence>MKRSRRSVAWDHFELKNDLVHCQHCEAIPEAGGDEETALSDTDEESANTEAAASQSQVSNMTQLLGEHYNTQRDSGIEAELHNFLREAPPALDCSPTDWWKVNGIRLPQASQVSTELPVYHGDVSPLRAGFSGGWTDDHQAAFASDPRAC</sequence>
<name>A0A9N7V214_PLEPL</name>
<protein>
    <submittedName>
        <fullName evidence="2">Uncharacterized protein</fullName>
    </submittedName>
</protein>
<proteinExistence type="predicted"/>
<keyword evidence="3" id="KW-1185">Reference proteome</keyword>
<evidence type="ECO:0000313" key="3">
    <source>
        <dbReference type="Proteomes" id="UP001153269"/>
    </source>
</evidence>
<feature type="compositionally biased region" description="Acidic residues" evidence="1">
    <location>
        <begin position="32"/>
        <end position="47"/>
    </location>
</feature>
<reference evidence="2" key="1">
    <citation type="submission" date="2020-03" db="EMBL/GenBank/DDBJ databases">
        <authorList>
            <person name="Weist P."/>
        </authorList>
    </citation>
    <scope>NUCLEOTIDE SEQUENCE</scope>
</reference>
<evidence type="ECO:0000313" key="2">
    <source>
        <dbReference type="EMBL" id="CAB1440691.1"/>
    </source>
</evidence>
<comment type="caution">
    <text evidence="2">The sequence shown here is derived from an EMBL/GenBank/DDBJ whole genome shotgun (WGS) entry which is preliminary data.</text>
</comment>
<dbReference type="AlphaFoldDB" id="A0A9N7V214"/>
<dbReference type="Proteomes" id="UP001153269">
    <property type="component" value="Unassembled WGS sequence"/>
</dbReference>
<feature type="region of interest" description="Disordered" evidence="1">
    <location>
        <begin position="31"/>
        <end position="68"/>
    </location>
</feature>
<gene>
    <name evidence="2" type="ORF">PLEPLA_LOCUS28457</name>
</gene>
<organism evidence="2 3">
    <name type="scientific">Pleuronectes platessa</name>
    <name type="common">European plaice</name>
    <dbReference type="NCBI Taxonomy" id="8262"/>
    <lineage>
        <taxon>Eukaryota</taxon>
        <taxon>Metazoa</taxon>
        <taxon>Chordata</taxon>
        <taxon>Craniata</taxon>
        <taxon>Vertebrata</taxon>
        <taxon>Euteleostomi</taxon>
        <taxon>Actinopterygii</taxon>
        <taxon>Neopterygii</taxon>
        <taxon>Teleostei</taxon>
        <taxon>Neoteleostei</taxon>
        <taxon>Acanthomorphata</taxon>
        <taxon>Carangaria</taxon>
        <taxon>Pleuronectiformes</taxon>
        <taxon>Pleuronectoidei</taxon>
        <taxon>Pleuronectidae</taxon>
        <taxon>Pleuronectes</taxon>
    </lineage>
</organism>
<accession>A0A9N7V214</accession>
<dbReference type="EMBL" id="CADEAL010002491">
    <property type="protein sequence ID" value="CAB1440691.1"/>
    <property type="molecule type" value="Genomic_DNA"/>
</dbReference>
<evidence type="ECO:0000256" key="1">
    <source>
        <dbReference type="SAM" id="MobiDB-lite"/>
    </source>
</evidence>